<dbReference type="GO" id="GO:0016787">
    <property type="term" value="F:hydrolase activity"/>
    <property type="evidence" value="ECO:0007669"/>
    <property type="project" value="UniProtKB-KW"/>
</dbReference>
<dbReference type="InterPro" id="IPR005645">
    <property type="entry name" value="FSH-like_dom"/>
</dbReference>
<comment type="caution">
    <text evidence="3">The sequence shown here is derived from an EMBL/GenBank/DDBJ whole genome shotgun (WGS) entry which is preliminary data.</text>
</comment>
<dbReference type="PANTHER" id="PTHR48070">
    <property type="entry name" value="ESTERASE OVCA2"/>
    <property type="match status" value="1"/>
</dbReference>
<evidence type="ECO:0000313" key="3">
    <source>
        <dbReference type="EMBL" id="RDW58216.1"/>
    </source>
</evidence>
<name>A0A3D8Q8R5_9HELO</name>
<accession>A0A3D8Q8R5</accession>
<reference evidence="3 4" key="1">
    <citation type="journal article" date="2018" name="IMA Fungus">
        <title>IMA Genome-F 9: Draft genome sequence of Annulohypoxylon stygium, Aspergillus mulundensis, Berkeleyomyces basicola (syn. Thielaviopsis basicola), Ceratocystis smalleyi, two Cercospora beticola strains, Coleophoma cylindrospora, Fusarium fracticaudum, Phialophora cf. hyalina, and Morchella septimelata.</title>
        <authorList>
            <person name="Wingfield B.D."/>
            <person name="Bills G.F."/>
            <person name="Dong Y."/>
            <person name="Huang W."/>
            <person name="Nel W.J."/>
            <person name="Swalarsk-Parry B.S."/>
            <person name="Vaghefi N."/>
            <person name="Wilken P.M."/>
            <person name="An Z."/>
            <person name="de Beer Z.W."/>
            <person name="De Vos L."/>
            <person name="Chen L."/>
            <person name="Duong T.A."/>
            <person name="Gao Y."/>
            <person name="Hammerbacher A."/>
            <person name="Kikkert J.R."/>
            <person name="Li Y."/>
            <person name="Li H."/>
            <person name="Li K."/>
            <person name="Li Q."/>
            <person name="Liu X."/>
            <person name="Ma X."/>
            <person name="Naidoo K."/>
            <person name="Pethybridge S.J."/>
            <person name="Sun J."/>
            <person name="Steenkamp E.T."/>
            <person name="van der Nest M.A."/>
            <person name="van Wyk S."/>
            <person name="Wingfield M.J."/>
            <person name="Xiong C."/>
            <person name="Yue Q."/>
            <person name="Zhang X."/>
        </authorList>
    </citation>
    <scope>NUCLEOTIDE SEQUENCE [LARGE SCALE GENOMIC DNA]</scope>
    <source>
        <strain evidence="3 4">BP6252</strain>
    </source>
</reference>
<gene>
    <name evidence="3" type="ORF">BP6252_13627</name>
</gene>
<keyword evidence="4" id="KW-1185">Reference proteome</keyword>
<dbReference type="SUPFAM" id="SSF53474">
    <property type="entry name" value="alpha/beta-Hydrolases"/>
    <property type="match status" value="1"/>
</dbReference>
<dbReference type="GO" id="GO:0005634">
    <property type="term" value="C:nucleus"/>
    <property type="evidence" value="ECO:0007669"/>
    <property type="project" value="TreeGrafter"/>
</dbReference>
<dbReference type="Gene3D" id="3.40.50.1820">
    <property type="entry name" value="alpha/beta hydrolase"/>
    <property type="match status" value="1"/>
</dbReference>
<dbReference type="GO" id="GO:0005737">
    <property type="term" value="C:cytoplasm"/>
    <property type="evidence" value="ECO:0007669"/>
    <property type="project" value="TreeGrafter"/>
</dbReference>
<dbReference type="EMBL" id="PDLM01000018">
    <property type="protein sequence ID" value="RDW58216.1"/>
    <property type="molecule type" value="Genomic_DNA"/>
</dbReference>
<dbReference type="GO" id="GO:0019748">
    <property type="term" value="P:secondary metabolic process"/>
    <property type="evidence" value="ECO:0007669"/>
    <property type="project" value="TreeGrafter"/>
</dbReference>
<dbReference type="InterPro" id="IPR029058">
    <property type="entry name" value="AB_hydrolase_fold"/>
</dbReference>
<dbReference type="Proteomes" id="UP000256645">
    <property type="component" value="Unassembled WGS sequence"/>
</dbReference>
<dbReference type="PANTHER" id="PTHR48070:SF6">
    <property type="entry name" value="ESTERASE OVCA2"/>
    <property type="match status" value="1"/>
</dbReference>
<dbReference type="Pfam" id="PF03959">
    <property type="entry name" value="FSH1"/>
    <property type="match status" value="1"/>
</dbReference>
<dbReference type="OrthoDB" id="2094269at2759"/>
<organism evidence="3 4">
    <name type="scientific">Coleophoma cylindrospora</name>
    <dbReference type="NCBI Taxonomy" id="1849047"/>
    <lineage>
        <taxon>Eukaryota</taxon>
        <taxon>Fungi</taxon>
        <taxon>Dikarya</taxon>
        <taxon>Ascomycota</taxon>
        <taxon>Pezizomycotina</taxon>
        <taxon>Leotiomycetes</taxon>
        <taxon>Helotiales</taxon>
        <taxon>Dermateaceae</taxon>
        <taxon>Coleophoma</taxon>
    </lineage>
</organism>
<proteinExistence type="predicted"/>
<evidence type="ECO:0000313" key="4">
    <source>
        <dbReference type="Proteomes" id="UP000256645"/>
    </source>
</evidence>
<keyword evidence="1" id="KW-0378">Hydrolase</keyword>
<feature type="domain" description="Serine hydrolase" evidence="2">
    <location>
        <begin position="13"/>
        <end position="247"/>
    </location>
</feature>
<evidence type="ECO:0000259" key="2">
    <source>
        <dbReference type="Pfam" id="PF03959"/>
    </source>
</evidence>
<dbReference type="InterPro" id="IPR050593">
    <property type="entry name" value="LovG"/>
</dbReference>
<protein>
    <recommendedName>
        <fullName evidence="2">Serine hydrolase domain-containing protein</fullName>
    </recommendedName>
</protein>
<dbReference type="STRING" id="1849047.A0A3D8Q8R5"/>
<evidence type="ECO:0000256" key="1">
    <source>
        <dbReference type="ARBA" id="ARBA00022801"/>
    </source>
</evidence>
<sequence length="274" mass="29825">MSTDQAASEQPPRKLKILMLHGYTQDGTLFHSRTKALEKNLKKAFPGTKADALSPFPGGVELLYPTGPVRLQPEDIPGYDAKAVVEGAKEKEAYGWWKHDPTAQAYAGLEETFAILAETIRNADGIDGVVGFSQGAAVASFVASLLDPGRESAFAQNAGGMVYPPDWVGVNQGRELKFAVSYSGFCSTIEQYRSFYEPKIRTPFLHVIGSLDMIVEESRCLALAEACENSKVLYHPGAHFVPIGKDMAGEFVSFVKETCIDKPIEGAEEKDISK</sequence>
<dbReference type="AlphaFoldDB" id="A0A3D8Q8R5"/>